<keyword evidence="1" id="KW-1133">Transmembrane helix</keyword>
<dbReference type="InterPro" id="IPR003594">
    <property type="entry name" value="HATPase_dom"/>
</dbReference>
<organism evidence="3 4">
    <name type="scientific">Metabacillus niabensis</name>
    <dbReference type="NCBI Taxonomy" id="324854"/>
    <lineage>
        <taxon>Bacteria</taxon>
        <taxon>Bacillati</taxon>
        <taxon>Bacillota</taxon>
        <taxon>Bacilli</taxon>
        <taxon>Bacillales</taxon>
        <taxon>Bacillaceae</taxon>
        <taxon>Metabacillus</taxon>
    </lineage>
</organism>
<dbReference type="GO" id="GO:0004673">
    <property type="term" value="F:protein histidine kinase activity"/>
    <property type="evidence" value="ECO:0007669"/>
    <property type="project" value="UniProtKB-EC"/>
</dbReference>
<keyword evidence="3" id="KW-0808">Transferase</keyword>
<feature type="domain" description="Histidine kinase/HSP90-like ATPase" evidence="2">
    <location>
        <begin position="219"/>
        <end position="309"/>
    </location>
</feature>
<feature type="transmembrane region" description="Helical" evidence="1">
    <location>
        <begin position="5"/>
        <end position="21"/>
    </location>
</feature>
<comment type="caution">
    <text evidence="3">The sequence shown here is derived from an EMBL/GenBank/DDBJ whole genome shotgun (WGS) entry which is preliminary data.</text>
</comment>
<proteinExistence type="predicted"/>
<dbReference type="Pfam" id="PF02518">
    <property type="entry name" value="HATPase_c"/>
    <property type="match status" value="1"/>
</dbReference>
<feature type="transmembrane region" description="Helical" evidence="1">
    <location>
        <begin position="27"/>
        <end position="44"/>
    </location>
</feature>
<accession>A0ABT9Z5B5</accession>
<keyword evidence="4" id="KW-1185">Reference proteome</keyword>
<sequence length="333" mass="38347">MKSFYYPGIIFIIHLIGWIQLFVSHSYLSLIILLCISGGISFYYRNELKQMRFLLAALPIEETIHIVGIQIVFLLIVILAGTVEIQVVGMCGILFCELIRIKLYPRLAKEKEQIVQIEAKITEMNEQFLTIRSQRHDFLKHVNAIDYLIDQDASVEVKQYFRELLGEYQEINQTIKGEEAHIAAILLKEKKRAEKNGTKVVYKLDAPVSAIPMNKIDQVQFVTNLVENAVEGAETYHMRFNRSSLNVRTEIHGGIYIFEIKNSAYFPDKHLLDKLFDSFEISTKGENHQGLGTYIISKLVESHHGRLSYNYFHDELLIKIKLPLIVGNEKSAK</sequence>
<dbReference type="PANTHER" id="PTHR40448">
    <property type="entry name" value="TWO-COMPONENT SENSOR HISTIDINE KINASE"/>
    <property type="match status" value="1"/>
</dbReference>
<name>A0ABT9Z5B5_9BACI</name>
<evidence type="ECO:0000256" key="1">
    <source>
        <dbReference type="SAM" id="Phobius"/>
    </source>
</evidence>
<dbReference type="Gene3D" id="3.30.565.10">
    <property type="entry name" value="Histidine kinase-like ATPase, C-terminal domain"/>
    <property type="match status" value="1"/>
</dbReference>
<dbReference type="RefSeq" id="WP_174879551.1">
    <property type="nucleotide sequence ID" value="NZ_CADEPK010000030.1"/>
</dbReference>
<dbReference type="SUPFAM" id="SSF55874">
    <property type="entry name" value="ATPase domain of HSP90 chaperone/DNA topoisomerase II/histidine kinase"/>
    <property type="match status" value="1"/>
</dbReference>
<feature type="transmembrane region" description="Helical" evidence="1">
    <location>
        <begin position="53"/>
        <end position="79"/>
    </location>
</feature>
<dbReference type="InterPro" id="IPR036890">
    <property type="entry name" value="HATPase_C_sf"/>
</dbReference>
<gene>
    <name evidence="3" type="ORF">J2S02_002805</name>
</gene>
<reference evidence="3 4" key="1">
    <citation type="submission" date="2023-07" db="EMBL/GenBank/DDBJ databases">
        <title>Genomic Encyclopedia of Type Strains, Phase IV (KMG-IV): sequencing the most valuable type-strain genomes for metagenomic binning, comparative biology and taxonomic classification.</title>
        <authorList>
            <person name="Goeker M."/>
        </authorList>
    </citation>
    <scope>NUCLEOTIDE SEQUENCE [LARGE SCALE GENOMIC DNA]</scope>
    <source>
        <strain evidence="3 4">DSM 17723</strain>
    </source>
</reference>
<dbReference type="Proteomes" id="UP001232245">
    <property type="component" value="Unassembled WGS sequence"/>
</dbReference>
<evidence type="ECO:0000259" key="2">
    <source>
        <dbReference type="Pfam" id="PF02518"/>
    </source>
</evidence>
<evidence type="ECO:0000313" key="3">
    <source>
        <dbReference type="EMBL" id="MDQ0226460.1"/>
    </source>
</evidence>
<dbReference type="EMBL" id="JAUSTZ010000005">
    <property type="protein sequence ID" value="MDQ0226460.1"/>
    <property type="molecule type" value="Genomic_DNA"/>
</dbReference>
<dbReference type="EC" id="2.7.13.3" evidence="3"/>
<keyword evidence="1" id="KW-0472">Membrane</keyword>
<protein>
    <submittedName>
        <fullName evidence="3">LytT family two-component system sensor histidine kinase NatK</fullName>
        <ecNumber evidence="3">2.7.13.3</ecNumber>
    </submittedName>
</protein>
<keyword evidence="3" id="KW-0418">Kinase</keyword>
<evidence type="ECO:0000313" key="4">
    <source>
        <dbReference type="Proteomes" id="UP001232245"/>
    </source>
</evidence>
<keyword evidence="1" id="KW-0812">Transmembrane</keyword>
<dbReference type="PANTHER" id="PTHR40448:SF1">
    <property type="entry name" value="TWO-COMPONENT SENSOR HISTIDINE KINASE"/>
    <property type="match status" value="1"/>
</dbReference>